<dbReference type="CDD" id="cd11324">
    <property type="entry name" value="AmyAc_Amylosucrase"/>
    <property type="match status" value="1"/>
</dbReference>
<dbReference type="EMBL" id="BFAG01000005">
    <property type="protein sequence ID" value="GBF05657.1"/>
    <property type="molecule type" value="Genomic_DNA"/>
</dbReference>
<dbReference type="Pfam" id="PF22582">
    <property type="entry name" value="Amylosucrase_C-like"/>
    <property type="match status" value="1"/>
</dbReference>
<dbReference type="SMART" id="SM00642">
    <property type="entry name" value="Aamy"/>
    <property type="match status" value="1"/>
</dbReference>
<dbReference type="InterPro" id="IPR045857">
    <property type="entry name" value="O16G_dom_2"/>
</dbReference>
<dbReference type="InterPro" id="IPR017853">
    <property type="entry name" value="GH"/>
</dbReference>
<feature type="domain" description="Glycosyl hydrolase family 13 catalytic" evidence="1">
    <location>
        <begin position="91"/>
        <end position="528"/>
    </location>
</feature>
<keyword evidence="3" id="KW-1185">Reference proteome</keyword>
<dbReference type="InterPro" id="IPR055218">
    <property type="entry name" value="Amylosucrase_C"/>
</dbReference>
<dbReference type="PANTHER" id="PTHR10357:SF213">
    <property type="entry name" value="ALPHA AMYLASE CATALYTIC REGION"/>
    <property type="match status" value="1"/>
</dbReference>
<dbReference type="Gene3D" id="3.20.20.80">
    <property type="entry name" value="Glycosidases"/>
    <property type="match status" value="1"/>
</dbReference>
<dbReference type="Gene3D" id="2.60.40.1180">
    <property type="entry name" value="Golgi alpha-mannosidase II"/>
    <property type="match status" value="1"/>
</dbReference>
<dbReference type="Proteomes" id="UP000236569">
    <property type="component" value="Unassembled WGS sequence"/>
</dbReference>
<dbReference type="InterPro" id="IPR006047">
    <property type="entry name" value="GH13_cat_dom"/>
</dbReference>
<dbReference type="SUPFAM" id="SSF51445">
    <property type="entry name" value="(Trans)glycosidases"/>
    <property type="match status" value="1"/>
</dbReference>
<comment type="caution">
    <text evidence="2">The sequence shown here is derived from an EMBL/GenBank/DDBJ whole genome shotgun (WGS) entry which is preliminary data.</text>
</comment>
<accession>A0A2I9DSX9</accession>
<proteinExistence type="predicted"/>
<dbReference type="PANTHER" id="PTHR10357">
    <property type="entry name" value="ALPHA-AMYLASE FAMILY MEMBER"/>
    <property type="match status" value="1"/>
</dbReference>
<evidence type="ECO:0000313" key="2">
    <source>
        <dbReference type="EMBL" id="GBF05657.1"/>
    </source>
</evidence>
<evidence type="ECO:0000313" key="3">
    <source>
        <dbReference type="Proteomes" id="UP000236569"/>
    </source>
</evidence>
<reference evidence="3" key="1">
    <citation type="submission" date="2018-01" db="EMBL/GenBank/DDBJ databases">
        <title>Draft Genome Sequence of the Radioresistant Bacterium Deinococcus aerius TR0125, Isolated from the Higher Atmosphere above Japan.</title>
        <authorList>
            <person name="Satoh K."/>
            <person name="Arai H."/>
            <person name="Sanzen T."/>
            <person name="Kawaguchi Y."/>
            <person name="Hayashi H."/>
            <person name="Yokobori S."/>
            <person name="Yamagishi A."/>
            <person name="Oono Y."/>
            <person name="Narumi I."/>
        </authorList>
    </citation>
    <scope>NUCLEOTIDE SEQUENCE [LARGE SCALE GENOMIC DNA]</scope>
    <source>
        <strain evidence="3">TR0125</strain>
    </source>
</reference>
<dbReference type="Gene3D" id="1.10.1740.10">
    <property type="match status" value="1"/>
</dbReference>
<dbReference type="GO" id="GO:0005975">
    <property type="term" value="P:carbohydrate metabolic process"/>
    <property type="evidence" value="ECO:0007669"/>
    <property type="project" value="InterPro"/>
</dbReference>
<dbReference type="Pfam" id="PF00128">
    <property type="entry name" value="Alpha-amylase"/>
    <property type="match status" value="1"/>
</dbReference>
<organism evidence="2 3">
    <name type="scientific">Deinococcus aerius</name>
    <dbReference type="NCBI Taxonomy" id="200253"/>
    <lineage>
        <taxon>Bacteria</taxon>
        <taxon>Thermotogati</taxon>
        <taxon>Deinococcota</taxon>
        <taxon>Deinococci</taxon>
        <taxon>Deinococcales</taxon>
        <taxon>Deinococcaceae</taxon>
        <taxon>Deinococcus</taxon>
    </lineage>
</organism>
<sequence length="647" mass="72605">MLKTDLAARLRGAFDDDRDADTFLLRLERYGDDLSQSLHAVYGEATDELLERLLEVMLHAFHARPADLRRLDEARLLRPDWLQAPEMVGYVAYADRFAGTLKGVGERLDYLEGLGVGYLHLMPLLRPREGENDGGYAVADYRAVRPDLGTMDDLSALARGLRGRGISLVLDLVLNHVAREHEWAQKARAGDPKYRDYFHIFPNRAAPDAYEMTLPEVFPDFAPGNFTWDDAAGGWVWTTFNSYQWDLNWANPDVFLEFVDIILHLANRGVEVFRLDAIAFIWKRLGTTSQNQPEVHLLTRALRAAARIVAPAVAFKAEAIVAPADLIHYLGRGVHYGKVSEMAYHNSLMVQLWSSLASRNTRLFEEALRAFPPKPTSTTWGVYVRCHDDIGWAISDEDAARAGLSGPGHRHFLSDFYSGEFPGSFARGLVFQYNPETGDRRISGSAASLAGLEEALETGDPGRIDDAVRRLLLLHAVILGFGGVPLLYMGDELAMLNDYAFEDVPEHAPDNRWVHRPRMDWALAEAVRAEEEEGTPHTPVARVNTGLRHLLRVRRETPHLHASIESHVLLSPDGRVLLLRREHPLGTMVQAYNFSEDAVMLPSYVLRGVLGDHAQDRLSGSVFSLDRPTVRLDPYRALWLTTSEVPV</sequence>
<name>A0A2I9DSX9_9DEIO</name>
<dbReference type="GO" id="GO:0047669">
    <property type="term" value="F:amylosucrase activity"/>
    <property type="evidence" value="ECO:0007669"/>
    <property type="project" value="InterPro"/>
</dbReference>
<gene>
    <name evidence="2" type="ORF">DAERI_050166</name>
</gene>
<dbReference type="RefSeq" id="WP_103129084.1">
    <property type="nucleotide sequence ID" value="NZ_BFAG01000005.1"/>
</dbReference>
<dbReference type="AlphaFoldDB" id="A0A2I9DSX9"/>
<dbReference type="InterPro" id="IPR044077">
    <property type="entry name" value="Amylosucrase"/>
</dbReference>
<protein>
    <submittedName>
        <fullName evidence="2">Alpha amylase</fullName>
    </submittedName>
</protein>
<dbReference type="OrthoDB" id="9805159at2"/>
<dbReference type="InterPro" id="IPR013780">
    <property type="entry name" value="Glyco_hydro_b"/>
</dbReference>
<dbReference type="Gene3D" id="3.90.400.10">
    <property type="entry name" value="Oligo-1,6-glucosidase, Domain 2"/>
    <property type="match status" value="1"/>
</dbReference>
<evidence type="ECO:0000259" key="1">
    <source>
        <dbReference type="SMART" id="SM00642"/>
    </source>
</evidence>